<dbReference type="GO" id="GO:0004725">
    <property type="term" value="F:protein tyrosine phosphatase activity"/>
    <property type="evidence" value="ECO:0007669"/>
    <property type="project" value="InterPro"/>
</dbReference>
<proteinExistence type="inferred from homology"/>
<reference evidence="6 7" key="1">
    <citation type="submission" date="2018-05" db="EMBL/GenBank/DDBJ databases">
        <title>Marinilabilia rubrum sp. nov., isolated from saltern sediment.</title>
        <authorList>
            <person name="Zhang R."/>
        </authorList>
    </citation>
    <scope>NUCLEOTIDE SEQUENCE [LARGE SCALE GENOMIC DNA]</scope>
    <source>
        <strain evidence="6 7">WTE16</strain>
    </source>
</reference>
<protein>
    <submittedName>
        <fullName evidence="6">Phosphotyrosine protein phosphatase</fullName>
    </submittedName>
</protein>
<dbReference type="CDD" id="cd16343">
    <property type="entry name" value="LMWPTP"/>
    <property type="match status" value="1"/>
</dbReference>
<dbReference type="OrthoDB" id="9784339at2"/>
<comment type="similarity">
    <text evidence="1">Belongs to the low molecular weight phosphotyrosine protein phosphatase family.</text>
</comment>
<dbReference type="PANTHER" id="PTHR47439:SF1">
    <property type="entry name" value="ACID PHOSPHATASE"/>
    <property type="match status" value="1"/>
</dbReference>
<name>A0A2U2B7K0_9BACT</name>
<dbReference type="InterPro" id="IPR023485">
    <property type="entry name" value="Ptyr_pPase"/>
</dbReference>
<gene>
    <name evidence="6" type="ORF">DDZ16_12425</name>
</gene>
<dbReference type="Gene3D" id="3.40.50.2300">
    <property type="match status" value="1"/>
</dbReference>
<dbReference type="RefSeq" id="WP_109264800.1">
    <property type="nucleotide sequence ID" value="NZ_QEWP01000009.1"/>
</dbReference>
<keyword evidence="2" id="KW-0378">Hydrolase</keyword>
<evidence type="ECO:0000259" key="5">
    <source>
        <dbReference type="SMART" id="SM00226"/>
    </source>
</evidence>
<dbReference type="FunFam" id="3.40.50.2300:FF:000113">
    <property type="entry name" value="Low molecular weight protein-tyrosine-phosphatase"/>
    <property type="match status" value="1"/>
</dbReference>
<dbReference type="InterPro" id="IPR052995">
    <property type="entry name" value="LMW-PTP"/>
</dbReference>
<comment type="caution">
    <text evidence="6">The sequence shown here is derived from an EMBL/GenBank/DDBJ whole genome shotgun (WGS) entry which is preliminary data.</text>
</comment>
<feature type="active site" evidence="4">
    <location>
        <position position="16"/>
    </location>
</feature>
<keyword evidence="7" id="KW-1185">Reference proteome</keyword>
<evidence type="ECO:0000256" key="1">
    <source>
        <dbReference type="ARBA" id="ARBA00011063"/>
    </source>
</evidence>
<organism evidence="6 7">
    <name type="scientific">Marinilabilia rubra</name>
    <dbReference type="NCBI Taxonomy" id="2162893"/>
    <lineage>
        <taxon>Bacteria</taxon>
        <taxon>Pseudomonadati</taxon>
        <taxon>Bacteroidota</taxon>
        <taxon>Bacteroidia</taxon>
        <taxon>Marinilabiliales</taxon>
        <taxon>Marinilabiliaceae</taxon>
        <taxon>Marinilabilia</taxon>
    </lineage>
</organism>
<evidence type="ECO:0000313" key="7">
    <source>
        <dbReference type="Proteomes" id="UP000244956"/>
    </source>
</evidence>
<dbReference type="InterPro" id="IPR036196">
    <property type="entry name" value="Ptyr_pPase_sf"/>
</dbReference>
<sequence length="159" mass="18146">MEKKKILFVCLGNICRSPSAEAVFRGLIEKEGIQDQMHVDSAGITDYHAGEPADQRMQEHAIKRGYNLTSISRPVNPRFDFKEFDMVIGMDNQNIRDLERLADGESDLSKIFKMTDFCKECFYDEVPDPYYGGDEGFELVLDLLEKSCTGLLNFLKTTE</sequence>
<dbReference type="SUPFAM" id="SSF52788">
    <property type="entry name" value="Phosphotyrosine protein phosphatases I"/>
    <property type="match status" value="1"/>
</dbReference>
<dbReference type="PANTHER" id="PTHR47439">
    <property type="entry name" value="LOW MOLECULAR WEIGHT PHOSPHOTYROSINE PROTEIN PHOSPHATASE-RELATED"/>
    <property type="match status" value="1"/>
</dbReference>
<dbReference type="SMART" id="SM00226">
    <property type="entry name" value="LMWPc"/>
    <property type="match status" value="1"/>
</dbReference>
<dbReference type="Pfam" id="PF01451">
    <property type="entry name" value="LMWPc"/>
    <property type="match status" value="1"/>
</dbReference>
<accession>A0A2U2B7K0</accession>
<evidence type="ECO:0000256" key="2">
    <source>
        <dbReference type="ARBA" id="ARBA00022801"/>
    </source>
</evidence>
<evidence type="ECO:0000313" key="6">
    <source>
        <dbReference type="EMBL" id="PWD99061.1"/>
    </source>
</evidence>
<dbReference type="AlphaFoldDB" id="A0A2U2B7K0"/>
<dbReference type="EMBL" id="QEWP01000009">
    <property type="protein sequence ID" value="PWD99061.1"/>
    <property type="molecule type" value="Genomic_DNA"/>
</dbReference>
<keyword evidence="3" id="KW-0904">Protein phosphatase</keyword>
<feature type="active site" description="Nucleophile" evidence="4">
    <location>
        <position position="10"/>
    </location>
</feature>
<dbReference type="Proteomes" id="UP000244956">
    <property type="component" value="Unassembled WGS sequence"/>
</dbReference>
<dbReference type="PRINTS" id="PR00719">
    <property type="entry name" value="LMWPTPASE"/>
</dbReference>
<dbReference type="InterPro" id="IPR017867">
    <property type="entry name" value="Tyr_phospatase_low_mol_wt"/>
</dbReference>
<feature type="active site" description="Proton donor" evidence="4">
    <location>
        <position position="128"/>
    </location>
</feature>
<evidence type="ECO:0000256" key="3">
    <source>
        <dbReference type="ARBA" id="ARBA00022912"/>
    </source>
</evidence>
<evidence type="ECO:0000256" key="4">
    <source>
        <dbReference type="PIRSR" id="PIRSR617867-1"/>
    </source>
</evidence>
<feature type="domain" description="Phosphotyrosine protein phosphatase I" evidence="5">
    <location>
        <begin position="4"/>
        <end position="154"/>
    </location>
</feature>